<gene>
    <name evidence="2" type="ORF">AN401_11525</name>
</gene>
<dbReference type="Proteomes" id="UP000217763">
    <property type="component" value="Chromosome"/>
</dbReference>
<protein>
    <recommendedName>
        <fullName evidence="1">Putative Flp pilus-assembly TadG-like N-terminal domain-containing protein</fullName>
    </recommendedName>
</protein>
<organism evidence="2 3">
    <name type="scientific">Zobellella denitrificans</name>
    <dbReference type="NCBI Taxonomy" id="347534"/>
    <lineage>
        <taxon>Bacteria</taxon>
        <taxon>Pseudomonadati</taxon>
        <taxon>Pseudomonadota</taxon>
        <taxon>Gammaproteobacteria</taxon>
        <taxon>Aeromonadales</taxon>
        <taxon>Aeromonadaceae</taxon>
        <taxon>Zobellella</taxon>
    </lineage>
</organism>
<keyword evidence="3" id="KW-1185">Reference proteome</keyword>
<dbReference type="AlphaFoldDB" id="A0A291HQG6"/>
<reference evidence="3" key="1">
    <citation type="submission" date="2015-09" db="EMBL/GenBank/DDBJ databases">
        <authorList>
            <person name="Shao Z."/>
            <person name="Wang L."/>
        </authorList>
    </citation>
    <scope>NUCLEOTIDE SEQUENCE [LARGE SCALE GENOMIC DNA]</scope>
    <source>
        <strain evidence="3">F13-1</strain>
    </source>
</reference>
<evidence type="ECO:0000313" key="2">
    <source>
        <dbReference type="EMBL" id="ATG74407.1"/>
    </source>
</evidence>
<name>A0A291HQG6_9GAMM</name>
<evidence type="ECO:0000313" key="3">
    <source>
        <dbReference type="Proteomes" id="UP000217763"/>
    </source>
</evidence>
<dbReference type="InterPro" id="IPR028087">
    <property type="entry name" value="Tad_N"/>
</dbReference>
<dbReference type="KEGG" id="zdf:AN401_11525"/>
<dbReference type="RefSeq" id="WP_096779463.1">
    <property type="nucleotide sequence ID" value="NZ_CP012621.1"/>
</dbReference>
<dbReference type="EMBL" id="CP012621">
    <property type="protein sequence ID" value="ATG74407.1"/>
    <property type="molecule type" value="Genomic_DNA"/>
</dbReference>
<sequence length="572" mass="60057">MGQRGAVAFSFVLVFVSLLLFSALAIDAGRLYAEQRRLQKQVDLAALSLGRHGCYIDGRQHADELEAMVRANLAANGFAADEVNMRLQFGQSYIADSHWHIDTGNAGSAGRIELSRRVPASLLAGGLLGQEITLGASAGIHKQMTVGHSLGSGLASLDEGLLNALLGGLLGAELDLDLVHYQGLARSRVHLGRLLQLLGEENAIELGLGSTRELLDTAVPLGTLLQLMVAAVDQEQTAGLDLGLLAGSLRAAAEVENAMVSLAELLFLQTPGDNDQERRLEQAALQTQLNALELIKGAIMVANRDNAVDLGLGAGDFPLISHLAGLSIRARVIEPPRYRLGLLPGEAGELYMKTAQLNLTLTADVLSAPLDLNILGLAGVRVDPFRLHLGVDAGSARSNLLRASGCSLQEPTTVDFEVTPGLAALGIHTPHPLRLSAMLLGLRIPLADVNLGPIDAEAAPEAPLQVSFSPSMLPSDEESVSSPLGDSLSHLLWDALGQLDDSTMQVTALGVLPVGGVTAALLSELITPIVAPLLESLIEMSLEPLLDTLGLSLGNAYLRVDSLDVMGGGLIE</sequence>
<evidence type="ECO:0000259" key="1">
    <source>
        <dbReference type="Pfam" id="PF13400"/>
    </source>
</evidence>
<dbReference type="Pfam" id="PF13400">
    <property type="entry name" value="Tad"/>
    <property type="match status" value="1"/>
</dbReference>
<feature type="domain" description="Putative Flp pilus-assembly TadG-like N-terminal" evidence="1">
    <location>
        <begin position="5"/>
        <end position="48"/>
    </location>
</feature>
<proteinExistence type="predicted"/>
<accession>A0A291HQG6</accession>